<dbReference type="CDD" id="cd18030">
    <property type="entry name" value="DEXHc_RE_I_HsdR"/>
    <property type="match status" value="1"/>
</dbReference>
<keyword evidence="5 11" id="KW-0547">Nucleotide-binding</keyword>
<dbReference type="InterPro" id="IPR027417">
    <property type="entry name" value="P-loop_NTPase"/>
</dbReference>
<dbReference type="InterPro" id="IPR040980">
    <property type="entry name" value="SWI2_SNF2"/>
</dbReference>
<protein>
    <recommendedName>
        <fullName evidence="11">Type I restriction enzyme endonuclease subunit</fullName>
        <shortName evidence="11">R protein</shortName>
        <ecNumber evidence="11">3.1.21.3</ecNumber>
    </recommendedName>
    <alternativeName>
        <fullName evidence="11">Type-1 restriction enzyme R protein</fullName>
    </alternativeName>
</protein>
<dbReference type="InterPro" id="IPR007409">
    <property type="entry name" value="Restrct_endonuc_type1_HsdR_N"/>
</dbReference>
<reference evidence="14" key="1">
    <citation type="submission" date="2019-09" db="EMBL/GenBank/DDBJ databases">
        <title>In-depth cultivation of the pig gut microbiome towards novel bacterial diversity and tailored functional studies.</title>
        <authorList>
            <person name="Wylensek D."/>
            <person name="Hitch T.C.A."/>
            <person name="Clavel T."/>
        </authorList>
    </citation>
    <scope>NUCLEOTIDE SEQUENCE</scope>
    <source>
        <strain evidence="14">RF-744-FAT-WT-3</strain>
    </source>
</reference>
<dbReference type="InterPro" id="IPR051268">
    <property type="entry name" value="Type-I_R_enzyme_R_subunit"/>
</dbReference>
<comment type="catalytic activity">
    <reaction evidence="1 11">
        <text>Endonucleolytic cleavage of DNA to give random double-stranded fragments with terminal 5'-phosphates, ATP is simultaneously hydrolyzed.</text>
        <dbReference type="EC" id="3.1.21.3"/>
    </reaction>
</comment>
<evidence type="ECO:0000256" key="5">
    <source>
        <dbReference type="ARBA" id="ARBA00022741"/>
    </source>
</evidence>
<feature type="domain" description="Helicase ATP-binding" evidence="13">
    <location>
        <begin position="312"/>
        <end position="474"/>
    </location>
</feature>
<evidence type="ECO:0000256" key="3">
    <source>
        <dbReference type="ARBA" id="ARBA00011296"/>
    </source>
</evidence>
<comment type="similarity">
    <text evidence="2 11">Belongs to the HsdR family.</text>
</comment>
<dbReference type="EC" id="3.1.21.3" evidence="11"/>
<dbReference type="Pfam" id="PF18766">
    <property type="entry name" value="SWI2_SNF2"/>
    <property type="match status" value="1"/>
</dbReference>
<evidence type="ECO:0000256" key="6">
    <source>
        <dbReference type="ARBA" id="ARBA00022747"/>
    </source>
</evidence>
<evidence type="ECO:0000256" key="11">
    <source>
        <dbReference type="RuleBase" id="RU364115"/>
    </source>
</evidence>
<gene>
    <name evidence="14" type="ORF">FYJ66_08555</name>
</gene>
<name>A0A6A8MA82_9FIRM</name>
<dbReference type="InterPro" id="IPR004473">
    <property type="entry name" value="Restrct_endonuc_typeI_HsdR"/>
</dbReference>
<keyword evidence="10 11" id="KW-0238">DNA-binding</keyword>
<dbReference type="EMBL" id="VUNB01000007">
    <property type="protein sequence ID" value="MST69630.1"/>
    <property type="molecule type" value="Genomic_DNA"/>
</dbReference>
<evidence type="ECO:0000259" key="13">
    <source>
        <dbReference type="PROSITE" id="PS51192"/>
    </source>
</evidence>
<proteinExistence type="inferred from homology"/>
<dbReference type="GO" id="GO:0003677">
    <property type="term" value="F:DNA binding"/>
    <property type="evidence" value="ECO:0007669"/>
    <property type="project" value="UniProtKB-KW"/>
</dbReference>
<dbReference type="GO" id="GO:0005524">
    <property type="term" value="F:ATP binding"/>
    <property type="evidence" value="ECO:0007669"/>
    <property type="project" value="UniProtKB-KW"/>
</dbReference>
<dbReference type="RefSeq" id="WP_338071203.1">
    <property type="nucleotide sequence ID" value="NZ_VUNB01000007.1"/>
</dbReference>
<dbReference type="InterPro" id="IPR055180">
    <property type="entry name" value="HsdR_RecA-like_helicase_dom_2"/>
</dbReference>
<dbReference type="CDD" id="cd22332">
    <property type="entry name" value="HsdR_N"/>
    <property type="match status" value="1"/>
</dbReference>
<dbReference type="SMART" id="SM00487">
    <property type="entry name" value="DEXDc"/>
    <property type="match status" value="1"/>
</dbReference>
<evidence type="ECO:0000256" key="7">
    <source>
        <dbReference type="ARBA" id="ARBA00022759"/>
    </source>
</evidence>
<keyword evidence="4" id="KW-0540">Nuclease</keyword>
<evidence type="ECO:0000256" key="12">
    <source>
        <dbReference type="SAM" id="Coils"/>
    </source>
</evidence>
<dbReference type="PROSITE" id="PS51192">
    <property type="entry name" value="HELICASE_ATP_BIND_1"/>
    <property type="match status" value="1"/>
</dbReference>
<evidence type="ECO:0000256" key="2">
    <source>
        <dbReference type="ARBA" id="ARBA00008598"/>
    </source>
</evidence>
<dbReference type="GO" id="GO:0009307">
    <property type="term" value="P:DNA restriction-modification system"/>
    <property type="evidence" value="ECO:0007669"/>
    <property type="project" value="UniProtKB-KW"/>
</dbReference>
<dbReference type="AlphaFoldDB" id="A0A6A8MA82"/>
<dbReference type="Pfam" id="PF12008">
    <property type="entry name" value="EcoR124_C"/>
    <property type="match status" value="1"/>
</dbReference>
<feature type="coiled-coil region" evidence="12">
    <location>
        <begin position="856"/>
        <end position="883"/>
    </location>
</feature>
<keyword evidence="6 11" id="KW-0680">Restriction system</keyword>
<dbReference type="CDD" id="cd18800">
    <property type="entry name" value="SF2_C_EcoR124I-like"/>
    <property type="match status" value="1"/>
</dbReference>
<keyword evidence="7 14" id="KW-0255">Endonuclease</keyword>
<comment type="caution">
    <text evidence="14">The sequence shown here is derived from an EMBL/GenBank/DDBJ whole genome shotgun (WGS) entry which is preliminary data.</text>
</comment>
<evidence type="ECO:0000256" key="10">
    <source>
        <dbReference type="ARBA" id="ARBA00023125"/>
    </source>
</evidence>
<dbReference type="Gene3D" id="3.40.50.300">
    <property type="entry name" value="P-loop containing nucleotide triphosphate hydrolases"/>
    <property type="match status" value="2"/>
</dbReference>
<evidence type="ECO:0000256" key="4">
    <source>
        <dbReference type="ARBA" id="ARBA00022722"/>
    </source>
</evidence>
<dbReference type="PANTHER" id="PTHR30195">
    <property type="entry name" value="TYPE I SITE-SPECIFIC DEOXYRIBONUCLEASE PROTEIN SUBUNIT M AND R"/>
    <property type="match status" value="1"/>
</dbReference>
<dbReference type="GO" id="GO:0009035">
    <property type="term" value="F:type I site-specific deoxyribonuclease activity"/>
    <property type="evidence" value="ECO:0007669"/>
    <property type="project" value="UniProtKB-EC"/>
</dbReference>
<dbReference type="Pfam" id="PF04313">
    <property type="entry name" value="HSDR_N"/>
    <property type="match status" value="1"/>
</dbReference>
<evidence type="ECO:0000256" key="9">
    <source>
        <dbReference type="ARBA" id="ARBA00022840"/>
    </source>
</evidence>
<dbReference type="Gene3D" id="3.90.1570.50">
    <property type="match status" value="2"/>
</dbReference>
<dbReference type="NCBIfam" id="TIGR00348">
    <property type="entry name" value="hsdR"/>
    <property type="match status" value="1"/>
</dbReference>
<keyword evidence="12" id="KW-0175">Coiled coil</keyword>
<accession>A0A6A8MA82</accession>
<dbReference type="InterPro" id="IPR022625">
    <property type="entry name" value="TypeI_RM_Rsu_C"/>
</dbReference>
<sequence>MPYFNIVAQTNENTVVTEYEPVKVRSDSYQSEADLEKDFIRILCEQGYEYLPIHKEEELIANLRQKMELLNNYQFSDDEWSRFFSEAVANPNEHIVEKTRKIQEDFVQVLKRGDGSSKNIKLIDKHNIHNNSLQVINQYAIGTEAGAKYDNRYDVTVLVNGLPMVHLELKRRGVPIREAFNQIERYQRDSFWAGSGLYEYVQIFVISNGTNTKYYSNSTRFNAIKDAKSGTKKKEKTSNSFEFTSYWADANNRVIPDLVDFSKTFFAKHSILNILTKYCIFTSEDMLMVMRPYQITATERILNHIEIANNYKKYGSVEGGGYIWHTTGSGKTLTSFKTARLASYLPYVDKVLFVVDRKDLDYQTMKEYDRFEKGAANSNTSTAVLKRQLEDPNARIIITTIQKLSTFIKKNPKHPVYLDHVVIIFDECHRSQFGDMHTAIVKNFKKYHLFGFTGTPIFAANAGASKTQFFTTEQTFGDQLHAYTIVDAINDKNVLPFRVDYIKTMDTDPDIDDEKVWDIDREKAFMAPARIQLVTKYILEHFDQKTYRGDKTYVFNTLTNIADVASADRGKVDEVKQKQRISGFNSVFAVASVPMAKLYYEEFKKQMAADPTKNLRVATIFSFAPNEEVDEANGLMGEENSEDTSALDKPSRDFLDEAIRDYNKMFHTNYDTSSDKFQNYYKDVSLRMKNKELDLLIVVNMFLTGFDATTLNTLWVDKNLKMHGLIQAFSRTNRILNSIKTFGNIVCFRNLQKRVDDAISLFGDKDAGGIVLLKTFEDYYKGYEDADDVHHPGYVEMVDELLKKFPLSEPQITGEQNQKDFISLFGAILRMRNLLLSFDEFAGMEMISERDMQDYLGRYQDLRDEWKKRREEMKGELADITDDVIFEVELIKQIEINIDYILILVKKYHDSHCTDKEVLITIQKAIDASPELRSKKQLIETFIAGINDAEDVLVEWRGYVAEEREKELETIIREEKLKEHETRKFIENAFRDGEIKTTGTDIDKIMPPVSRFGGGRDKKKENVIGKLKGFFEKFFGVGGVEFKADKMVDYPLPEEGETLMMVAEKSEI</sequence>
<organism evidence="14">
    <name type="scientific">Baileyella intestinalis</name>
    <dbReference type="NCBI Taxonomy" id="2606709"/>
    <lineage>
        <taxon>Bacteria</taxon>
        <taxon>Bacillati</taxon>
        <taxon>Bacillota</taxon>
        <taxon>Clostridia</taxon>
        <taxon>Peptostreptococcales</taxon>
        <taxon>Anaerovoracaceae</taxon>
        <taxon>Baileyella</taxon>
    </lineage>
</organism>
<comment type="function">
    <text evidence="11">Subunit R is required for both nuclease and ATPase activities, but not for modification.</text>
</comment>
<evidence type="ECO:0000256" key="1">
    <source>
        <dbReference type="ARBA" id="ARBA00000851"/>
    </source>
</evidence>
<dbReference type="Pfam" id="PF22679">
    <property type="entry name" value="T1R_D3-like"/>
    <property type="match status" value="1"/>
</dbReference>
<dbReference type="SUPFAM" id="SSF52540">
    <property type="entry name" value="P-loop containing nucleoside triphosphate hydrolases"/>
    <property type="match status" value="1"/>
</dbReference>
<dbReference type="PANTHER" id="PTHR30195:SF16">
    <property type="entry name" value="TYPE I RESTRICTION ENZYME ENDONUCLEASE SUBUNIT"/>
    <property type="match status" value="1"/>
</dbReference>
<dbReference type="InterPro" id="IPR014001">
    <property type="entry name" value="Helicase_ATP-bd"/>
</dbReference>
<evidence type="ECO:0000313" key="14">
    <source>
        <dbReference type="EMBL" id="MST69630.1"/>
    </source>
</evidence>
<keyword evidence="9 11" id="KW-0067">ATP-binding</keyword>
<comment type="subunit">
    <text evidence="3 11">The type I restriction/modification system is composed of three polypeptides R, M and S.</text>
</comment>
<evidence type="ECO:0000256" key="8">
    <source>
        <dbReference type="ARBA" id="ARBA00022801"/>
    </source>
</evidence>
<dbReference type="Gene3D" id="1.20.58.2040">
    <property type="match status" value="1"/>
</dbReference>
<keyword evidence="8 11" id="KW-0378">Hydrolase</keyword>